<proteinExistence type="predicted"/>
<sequence length="131" mass="14655">MRRTVLILLMREEACGPSSRLKPRPCVAQQAASRVEVSGPRAAALTFETRSRIVGPGAPENEHMRRNDVIEAYSEPIQVSLCSEMVEPEKAAQRLINEICETNRVAPLVTRWQCNLTHAAFPLLMFESIPI</sequence>
<gene>
    <name evidence="1" type="ORF">NDU88_003261</name>
</gene>
<protein>
    <submittedName>
        <fullName evidence="1">Uncharacterized protein</fullName>
    </submittedName>
</protein>
<name>A0AAV7TP10_PLEWA</name>
<accession>A0AAV7TP10</accession>
<dbReference type="Proteomes" id="UP001066276">
    <property type="component" value="Chromosome 3_2"/>
</dbReference>
<keyword evidence="2" id="KW-1185">Reference proteome</keyword>
<reference evidence="1" key="1">
    <citation type="journal article" date="2022" name="bioRxiv">
        <title>Sequencing and chromosome-scale assembly of the giantPleurodeles waltlgenome.</title>
        <authorList>
            <person name="Brown T."/>
            <person name="Elewa A."/>
            <person name="Iarovenko S."/>
            <person name="Subramanian E."/>
            <person name="Araus A.J."/>
            <person name="Petzold A."/>
            <person name="Susuki M."/>
            <person name="Suzuki K.-i.T."/>
            <person name="Hayashi T."/>
            <person name="Toyoda A."/>
            <person name="Oliveira C."/>
            <person name="Osipova E."/>
            <person name="Leigh N.D."/>
            <person name="Simon A."/>
            <person name="Yun M.H."/>
        </authorList>
    </citation>
    <scope>NUCLEOTIDE SEQUENCE</scope>
    <source>
        <strain evidence="1">20211129_DDA</strain>
        <tissue evidence="1">Liver</tissue>
    </source>
</reference>
<comment type="caution">
    <text evidence="1">The sequence shown here is derived from an EMBL/GenBank/DDBJ whole genome shotgun (WGS) entry which is preliminary data.</text>
</comment>
<evidence type="ECO:0000313" key="2">
    <source>
        <dbReference type="Proteomes" id="UP001066276"/>
    </source>
</evidence>
<dbReference type="AlphaFoldDB" id="A0AAV7TP10"/>
<dbReference type="EMBL" id="JANPWB010000006">
    <property type="protein sequence ID" value="KAJ1178011.1"/>
    <property type="molecule type" value="Genomic_DNA"/>
</dbReference>
<organism evidence="1 2">
    <name type="scientific">Pleurodeles waltl</name>
    <name type="common">Iberian ribbed newt</name>
    <dbReference type="NCBI Taxonomy" id="8319"/>
    <lineage>
        <taxon>Eukaryota</taxon>
        <taxon>Metazoa</taxon>
        <taxon>Chordata</taxon>
        <taxon>Craniata</taxon>
        <taxon>Vertebrata</taxon>
        <taxon>Euteleostomi</taxon>
        <taxon>Amphibia</taxon>
        <taxon>Batrachia</taxon>
        <taxon>Caudata</taxon>
        <taxon>Salamandroidea</taxon>
        <taxon>Salamandridae</taxon>
        <taxon>Pleurodelinae</taxon>
        <taxon>Pleurodeles</taxon>
    </lineage>
</organism>
<evidence type="ECO:0000313" key="1">
    <source>
        <dbReference type="EMBL" id="KAJ1178011.1"/>
    </source>
</evidence>